<gene>
    <name evidence="2" type="ORF">GCM10022197_23660</name>
</gene>
<feature type="transmembrane region" description="Helical" evidence="1">
    <location>
        <begin position="89"/>
        <end position="111"/>
    </location>
</feature>
<evidence type="ECO:0000313" key="3">
    <source>
        <dbReference type="Proteomes" id="UP001500767"/>
    </source>
</evidence>
<evidence type="ECO:0000256" key="1">
    <source>
        <dbReference type="SAM" id="Phobius"/>
    </source>
</evidence>
<protein>
    <submittedName>
        <fullName evidence="2">DUF1772 domain-containing protein</fullName>
    </submittedName>
</protein>
<reference evidence="3" key="1">
    <citation type="journal article" date="2019" name="Int. J. Syst. Evol. Microbiol.">
        <title>The Global Catalogue of Microorganisms (GCM) 10K type strain sequencing project: providing services to taxonomists for standard genome sequencing and annotation.</title>
        <authorList>
            <consortium name="The Broad Institute Genomics Platform"/>
            <consortium name="The Broad Institute Genome Sequencing Center for Infectious Disease"/>
            <person name="Wu L."/>
            <person name="Ma J."/>
        </authorList>
    </citation>
    <scope>NUCLEOTIDE SEQUENCE [LARGE SCALE GENOMIC DNA]</scope>
    <source>
        <strain evidence="3">JCM 16540</strain>
    </source>
</reference>
<feature type="transmembrane region" description="Helical" evidence="1">
    <location>
        <begin position="140"/>
        <end position="161"/>
    </location>
</feature>
<keyword evidence="1" id="KW-0812">Transmembrane</keyword>
<dbReference type="EMBL" id="BAAAYR010000002">
    <property type="protein sequence ID" value="GAA3566885.1"/>
    <property type="molecule type" value="Genomic_DNA"/>
</dbReference>
<organism evidence="2 3">
    <name type="scientific">Microlunatus spumicola</name>
    <dbReference type="NCBI Taxonomy" id="81499"/>
    <lineage>
        <taxon>Bacteria</taxon>
        <taxon>Bacillati</taxon>
        <taxon>Actinomycetota</taxon>
        <taxon>Actinomycetes</taxon>
        <taxon>Propionibacteriales</taxon>
        <taxon>Propionibacteriaceae</taxon>
        <taxon>Microlunatus</taxon>
    </lineage>
</organism>
<keyword evidence="1" id="KW-0472">Membrane</keyword>
<keyword evidence="3" id="KW-1185">Reference proteome</keyword>
<comment type="caution">
    <text evidence="2">The sequence shown here is derived from an EMBL/GenBank/DDBJ whole genome shotgun (WGS) entry which is preliminary data.</text>
</comment>
<dbReference type="InterPro" id="IPR013901">
    <property type="entry name" value="Anthrone_oxy"/>
</dbReference>
<keyword evidence="1" id="KW-1133">Transmembrane helix</keyword>
<dbReference type="Proteomes" id="UP001500767">
    <property type="component" value="Unassembled WGS sequence"/>
</dbReference>
<feature type="transmembrane region" description="Helical" evidence="1">
    <location>
        <begin position="59"/>
        <end position="82"/>
    </location>
</feature>
<evidence type="ECO:0000313" key="2">
    <source>
        <dbReference type="EMBL" id="GAA3566885.1"/>
    </source>
</evidence>
<accession>A0ABP6XGT1</accession>
<dbReference type="RefSeq" id="WP_204910501.1">
    <property type="nucleotide sequence ID" value="NZ_BAAAYR010000002.1"/>
</dbReference>
<name>A0ABP6XGT1_9ACTN</name>
<proteinExistence type="predicted"/>
<dbReference type="Pfam" id="PF08592">
    <property type="entry name" value="Anthrone_oxy"/>
    <property type="match status" value="1"/>
</dbReference>
<sequence length="163" mass="16419">MTTGAGTLLAALAALGAALVAGVLLAFSAFVMRALDALAPADAVRAMQEINRLAPGPGLLVPLMGTALLCVALTVLAVLSLATGPSARGWLVLVGCVLYLVAFAITAGYHVPANDALALVDPAAGGTREVWRAYARPWVLLNHVRTAAAALGAAALLASLVDR</sequence>